<dbReference type="Pfam" id="PF08824">
    <property type="entry name" value="Serine_rich"/>
    <property type="match status" value="1"/>
</dbReference>
<dbReference type="SMR" id="A0A3Q2LTD5"/>
<evidence type="ECO:0000256" key="15">
    <source>
        <dbReference type="SAM" id="SignalP"/>
    </source>
</evidence>
<feature type="region of interest" description="Disordered" evidence="14">
    <location>
        <begin position="508"/>
        <end position="550"/>
    </location>
</feature>
<evidence type="ECO:0000313" key="18">
    <source>
        <dbReference type="Proteomes" id="UP000002281"/>
    </source>
</evidence>
<keyword evidence="18" id="KW-1185">Reference proteome</keyword>
<feature type="compositionally biased region" description="Polar residues" evidence="14">
    <location>
        <begin position="535"/>
        <end position="550"/>
    </location>
</feature>
<dbReference type="Pfam" id="PF14604">
    <property type="entry name" value="SH3_9"/>
    <property type="match status" value="1"/>
</dbReference>
<evidence type="ECO:0000313" key="17">
    <source>
        <dbReference type="Ensembl" id="ENSECAP00000046034.1"/>
    </source>
</evidence>
<dbReference type="GO" id="GO:1900026">
    <property type="term" value="P:positive regulation of substrate adhesion-dependent cell spreading"/>
    <property type="evidence" value="ECO:0007669"/>
    <property type="project" value="Ensembl"/>
</dbReference>
<evidence type="ECO:0000256" key="3">
    <source>
        <dbReference type="ARBA" id="ARBA00007848"/>
    </source>
</evidence>
<dbReference type="SMART" id="SM00326">
    <property type="entry name" value="SH3"/>
    <property type="match status" value="1"/>
</dbReference>
<dbReference type="InterPro" id="IPR037362">
    <property type="entry name" value="CAS_fam"/>
</dbReference>
<dbReference type="SUPFAM" id="SSF50044">
    <property type="entry name" value="SH3-domain"/>
    <property type="match status" value="1"/>
</dbReference>
<dbReference type="GO" id="GO:0051897">
    <property type="term" value="P:positive regulation of phosphatidylinositol 3-kinase/protein kinase B signal transduction"/>
    <property type="evidence" value="ECO:0007669"/>
    <property type="project" value="Ensembl"/>
</dbReference>
<evidence type="ECO:0000256" key="1">
    <source>
        <dbReference type="ARBA" id="ARBA00004245"/>
    </source>
</evidence>
<evidence type="ECO:0000256" key="12">
    <source>
        <dbReference type="ARBA" id="ARBA00071492"/>
    </source>
</evidence>
<dbReference type="PANTHER" id="PTHR10654:SF19">
    <property type="entry name" value="CAS SCAFFOLDING PROTEIN FAMILY MEMBER 4"/>
    <property type="match status" value="1"/>
</dbReference>
<dbReference type="FunCoup" id="A0A3Q2LTD5">
    <property type="interactions" value="206"/>
</dbReference>
<dbReference type="GO" id="GO:0016477">
    <property type="term" value="P:cell migration"/>
    <property type="evidence" value="ECO:0000318"/>
    <property type="project" value="GO_Central"/>
</dbReference>
<keyword evidence="5" id="KW-0963">Cytoplasm</keyword>
<gene>
    <name evidence="17 19" type="primary">CASS4</name>
</gene>
<dbReference type="GeneID" id="100054698"/>
<dbReference type="Gene3D" id="2.30.30.40">
    <property type="entry name" value="SH3 Domains"/>
    <property type="match status" value="1"/>
</dbReference>
<evidence type="ECO:0000256" key="11">
    <source>
        <dbReference type="ARBA" id="ARBA00064074"/>
    </source>
</evidence>
<feature type="compositionally biased region" description="Basic and acidic residues" evidence="14">
    <location>
        <begin position="791"/>
        <end position="804"/>
    </location>
</feature>
<dbReference type="Ensembl" id="ENSECAT00000032212.2">
    <property type="protein sequence ID" value="ENSECAP00000046034.1"/>
    <property type="gene ID" value="ENSECAG00000009479.4"/>
</dbReference>
<dbReference type="InterPro" id="IPR036028">
    <property type="entry name" value="SH3-like_dom_sf"/>
</dbReference>
<comment type="similarity">
    <text evidence="3">Belongs to the CAS family.</text>
</comment>
<keyword evidence="4 13" id="KW-0728">SH3 domain</keyword>
<evidence type="ECO:0000256" key="10">
    <source>
        <dbReference type="ARBA" id="ARBA00055892"/>
    </source>
</evidence>
<reference evidence="17" key="2">
    <citation type="submission" date="2025-08" db="UniProtKB">
        <authorList>
            <consortium name="Ensembl"/>
        </authorList>
    </citation>
    <scope>IDENTIFICATION</scope>
    <source>
        <strain evidence="17">Thoroughbred</strain>
    </source>
</reference>
<dbReference type="GO" id="GO:0007169">
    <property type="term" value="P:cell surface receptor protein tyrosine kinase signaling pathway"/>
    <property type="evidence" value="ECO:0000318"/>
    <property type="project" value="GO_Central"/>
</dbReference>
<keyword evidence="7" id="KW-0130">Cell adhesion</keyword>
<feature type="signal peptide" evidence="15">
    <location>
        <begin position="1"/>
        <end position="16"/>
    </location>
</feature>
<protein>
    <recommendedName>
        <fullName evidence="12">Cas scaffolding protein family member 4</fullName>
    </recommendedName>
</protein>
<feature type="domain" description="SH3" evidence="16">
    <location>
        <begin position="173"/>
        <end position="235"/>
    </location>
</feature>
<dbReference type="GO" id="GO:0007155">
    <property type="term" value="P:cell adhesion"/>
    <property type="evidence" value="ECO:0007669"/>
    <property type="project" value="UniProtKB-KW"/>
</dbReference>
<keyword evidence="9" id="KW-0206">Cytoskeleton</keyword>
<accession>A0A3Q2LTD5</accession>
<evidence type="ECO:0000256" key="5">
    <source>
        <dbReference type="ARBA" id="ARBA00022490"/>
    </source>
</evidence>
<dbReference type="GeneTree" id="ENSGT00950000183008"/>
<dbReference type="InterPro" id="IPR038319">
    <property type="entry name" value="Serine_rich_sf"/>
</dbReference>
<dbReference type="GO" id="GO:0005856">
    <property type="term" value="C:cytoskeleton"/>
    <property type="evidence" value="ECO:0007669"/>
    <property type="project" value="UniProtKB-SubCell"/>
</dbReference>
<dbReference type="PANTHER" id="PTHR10654">
    <property type="entry name" value="CAS SCAFFOLDING PROTEIN"/>
    <property type="match status" value="1"/>
</dbReference>
<comment type="subunit">
    <text evidence="11">Interacts (via SH3 domain) with PTK2/FAK1 (via C-terminus).</text>
</comment>
<dbReference type="InterPro" id="IPR014928">
    <property type="entry name" value="Serine_rich_dom"/>
</dbReference>
<proteinExistence type="inferred from homology"/>
<comment type="function">
    <text evidence="10">Docking protein that plays a role in tyrosine kinase-based signaling related to cell adhesion and cell spreading. Regulates PTK2/FAK1 activity, focal adhesion integrity, and cell spreading.</text>
</comment>
<keyword evidence="6" id="KW-0597">Phosphoprotein</keyword>
<dbReference type="AlphaFoldDB" id="A0A3Q2LTD5"/>
<feature type="chain" id="PRO_5018719147" description="Cas scaffolding protein family member 4" evidence="15">
    <location>
        <begin position="17"/>
        <end position="975"/>
    </location>
</feature>
<comment type="subcellular location">
    <subcellularLocation>
        <location evidence="2">Cell junction</location>
        <location evidence="2">Focal adhesion</location>
    </subcellularLocation>
    <subcellularLocation>
        <location evidence="1">Cytoplasm</location>
        <location evidence="1">Cytoskeleton</location>
    </subcellularLocation>
</comment>
<dbReference type="VGNC" id="VGNC:16076">
    <property type="gene designation" value="CASS4"/>
</dbReference>
<dbReference type="GO" id="GO:1990782">
    <property type="term" value="F:protein tyrosine kinase binding"/>
    <property type="evidence" value="ECO:0007669"/>
    <property type="project" value="Ensembl"/>
</dbReference>
<dbReference type="GO" id="GO:0005925">
    <property type="term" value="C:focal adhesion"/>
    <property type="evidence" value="ECO:0007669"/>
    <property type="project" value="UniProtKB-SubCell"/>
</dbReference>
<dbReference type="OMA" id="TYERMDM"/>
<dbReference type="Gene3D" id="1.20.120.830">
    <property type="entry name" value="Serine-rich domain"/>
    <property type="match status" value="1"/>
</dbReference>
<evidence type="ECO:0000256" key="7">
    <source>
        <dbReference type="ARBA" id="ARBA00022889"/>
    </source>
</evidence>
<dbReference type="STRING" id="9796.ENSECAP00000046034"/>
<evidence type="ECO:0000256" key="13">
    <source>
        <dbReference type="PROSITE-ProRule" id="PRU00192"/>
    </source>
</evidence>
<dbReference type="Pfam" id="PF12026">
    <property type="entry name" value="CAS_C"/>
    <property type="match status" value="1"/>
</dbReference>
<dbReference type="CTD" id="57091"/>
<dbReference type="PaxDb" id="9796-ENSECAP00000046034"/>
<dbReference type="FunFam" id="1.20.120.830:FF:000001">
    <property type="entry name" value="BCAR1 scaffold protein, Cas family member"/>
    <property type="match status" value="1"/>
</dbReference>
<evidence type="ECO:0000313" key="19">
    <source>
        <dbReference type="VGNC" id="VGNC:16076"/>
    </source>
</evidence>
<dbReference type="FunFam" id="1.20.120.230:FF:000015">
    <property type="entry name" value="Cas scaffold protein family member 4"/>
    <property type="match status" value="1"/>
</dbReference>
<dbReference type="Gene3D" id="1.20.120.230">
    <property type="entry name" value="Alpha-catenin/vinculin-like"/>
    <property type="match status" value="1"/>
</dbReference>
<organism evidence="17 18">
    <name type="scientific">Equus caballus</name>
    <name type="common">Horse</name>
    <dbReference type="NCBI Taxonomy" id="9796"/>
    <lineage>
        <taxon>Eukaryota</taxon>
        <taxon>Metazoa</taxon>
        <taxon>Chordata</taxon>
        <taxon>Craniata</taxon>
        <taxon>Vertebrata</taxon>
        <taxon>Euteleostomi</taxon>
        <taxon>Mammalia</taxon>
        <taxon>Eutheria</taxon>
        <taxon>Laurasiatheria</taxon>
        <taxon>Perissodactyla</taxon>
        <taxon>Equidae</taxon>
        <taxon>Equus</taxon>
    </lineage>
</organism>
<feature type="region of interest" description="Disordered" evidence="14">
    <location>
        <begin position="781"/>
        <end position="806"/>
    </location>
</feature>
<sequence length="975" mass="109128">MLTTIRNLASWPLIRGMSLVSLVGVVPQCLRDESALHSYTELFKVGTSSYKAEEWGFFSSSVVLHSKCVTISTYRRSETSGFGGVSVAWISRLPTFVLSFYSYCLSRKSACWENRFDNFSCCQLHRIQFLRTSQRHAVTLHNSPLSWRYQLWRSKELFHTANMKGVSITDGAPKTLLAKALYDNQPDCSDELAFCRGDILTILEQNVPESEGWWKCLLHGRQGLAPANRLQILTEAPADRLCPPCLRGLEEALTSSEENYQVPTLLSPPPPGPIYEQMKSWVEGPPPPTIQVYEFPDLPASARIVCEKTLSFPKQALLTIPRPAWASLPTLPSQVYDVPAQSRGPPALKEPEKQQVYDIPASPQKAVLGAPAGQPGGQSVPLTSTIALRRGGYNTLPSPQKSEWIYDTPVSPEKANIRNVSLTSFVEESECHALPRYMSSFQSPLNSRERSLTPHLHKNAPMQKKLSLPEIPSYSFPAPRDTFPLDEAVSYKVPSSFLIPRVEQQNTRPNIYDIPKAMPSVPQAGKEPRKADGASENSMDHNSSWFSRRATSLSPESDRLSISSSDSRASVISSCSSTSTDSSSGSFSEEAVKELSLDLDLAKETVTALQHKVASSVAGLMLFVSRKWRFRDYLEANIDAIRRAANHIEESLREFLDFACRVCGIACNLTDSNLEARIKDQLQTISNSYHILLETKESLDRCDWPLEVLVTDTAQNSLDDLERFVMVARLVPEDIKRFASIVIANARLLFKQNCGKVETVQLTPNAEFKLAKCIQLPQRERESYQSGAPSNEERESERSPELLKKNRTNVCEQKLPNLEEKEKPILEERLDENKDLETQNPSCLVPRSLSQQTPEKKIHLSEHCRLYFGALVKAIGVFTRSLSNSQPPEIFITQSKLIIMVGQKLVDTLCKETHERDVRNEILCGSSHLCSLLKNLALATKHAVLKYPSPAALGQLQAEAEKLEQHTRQFRGTLQ</sequence>
<name>A0A3Q2LTD5_HORSE</name>
<evidence type="ECO:0000256" key="2">
    <source>
        <dbReference type="ARBA" id="ARBA00004246"/>
    </source>
</evidence>
<keyword evidence="15" id="KW-0732">Signal</keyword>
<dbReference type="Bgee" id="ENSECAG00000009479">
    <property type="expression patterns" value="Expressed in blood and 20 other cell types or tissues"/>
</dbReference>
<dbReference type="CDD" id="cd12000">
    <property type="entry name" value="SH3_CASS4"/>
    <property type="match status" value="1"/>
</dbReference>
<dbReference type="Proteomes" id="UP000002281">
    <property type="component" value="Chromosome 22"/>
</dbReference>
<evidence type="ECO:0000256" key="4">
    <source>
        <dbReference type="ARBA" id="ARBA00022443"/>
    </source>
</evidence>
<dbReference type="FunFam" id="2.30.30.40:FF:000147">
    <property type="entry name" value="Cas scaffold protein family member 4"/>
    <property type="match status" value="1"/>
</dbReference>
<evidence type="ECO:0000259" key="16">
    <source>
        <dbReference type="PROSITE" id="PS50002"/>
    </source>
</evidence>
<dbReference type="GO" id="GO:0005737">
    <property type="term" value="C:cytoplasm"/>
    <property type="evidence" value="ECO:0000318"/>
    <property type="project" value="GO_Central"/>
</dbReference>
<dbReference type="InterPro" id="IPR021901">
    <property type="entry name" value="CAS_C"/>
</dbReference>
<evidence type="ECO:0000256" key="6">
    <source>
        <dbReference type="ARBA" id="ARBA00022553"/>
    </source>
</evidence>
<dbReference type="RefSeq" id="XP_014590782.3">
    <property type="nucleotide sequence ID" value="XM_014735296.3"/>
</dbReference>
<evidence type="ECO:0000256" key="9">
    <source>
        <dbReference type="ARBA" id="ARBA00023212"/>
    </source>
</evidence>
<dbReference type="InterPro" id="IPR035744">
    <property type="entry name" value="CASS4_SH3"/>
</dbReference>
<reference evidence="17" key="3">
    <citation type="submission" date="2025-09" db="UniProtKB">
        <authorList>
            <consortium name="Ensembl"/>
        </authorList>
    </citation>
    <scope>IDENTIFICATION</scope>
    <source>
        <strain evidence="17">Thoroughbred</strain>
    </source>
</reference>
<dbReference type="PROSITE" id="PS50002">
    <property type="entry name" value="SH3"/>
    <property type="match status" value="1"/>
</dbReference>
<dbReference type="ExpressionAtlas" id="A0A3Q2LTD5">
    <property type="expression patterns" value="baseline"/>
</dbReference>
<dbReference type="InterPro" id="IPR001452">
    <property type="entry name" value="SH3_domain"/>
</dbReference>
<evidence type="ECO:0000256" key="14">
    <source>
        <dbReference type="SAM" id="MobiDB-lite"/>
    </source>
</evidence>
<evidence type="ECO:0000256" key="8">
    <source>
        <dbReference type="ARBA" id="ARBA00022949"/>
    </source>
</evidence>
<dbReference type="InParanoid" id="A0A3Q2LTD5"/>
<dbReference type="GO" id="GO:0030335">
    <property type="term" value="P:positive regulation of cell migration"/>
    <property type="evidence" value="ECO:0007669"/>
    <property type="project" value="Ensembl"/>
</dbReference>
<keyword evidence="8" id="KW-0965">Cell junction</keyword>
<reference evidence="17 18" key="1">
    <citation type="journal article" date="2009" name="Science">
        <title>Genome sequence, comparative analysis, and population genetics of the domestic horse.</title>
        <authorList>
            <consortium name="Broad Institute Genome Sequencing Platform"/>
            <consortium name="Broad Institute Whole Genome Assembly Team"/>
            <person name="Wade C.M."/>
            <person name="Giulotto E."/>
            <person name="Sigurdsson S."/>
            <person name="Zoli M."/>
            <person name="Gnerre S."/>
            <person name="Imsland F."/>
            <person name="Lear T.L."/>
            <person name="Adelson D.L."/>
            <person name="Bailey E."/>
            <person name="Bellone R.R."/>
            <person name="Bloecker H."/>
            <person name="Distl O."/>
            <person name="Edgar R.C."/>
            <person name="Garber M."/>
            <person name="Leeb T."/>
            <person name="Mauceli E."/>
            <person name="MacLeod J.N."/>
            <person name="Penedo M.C.T."/>
            <person name="Raison J.M."/>
            <person name="Sharpe T."/>
            <person name="Vogel J."/>
            <person name="Andersson L."/>
            <person name="Antczak D.F."/>
            <person name="Biagi T."/>
            <person name="Binns M.M."/>
            <person name="Chowdhary B.P."/>
            <person name="Coleman S.J."/>
            <person name="Della Valle G."/>
            <person name="Fryc S."/>
            <person name="Guerin G."/>
            <person name="Hasegawa T."/>
            <person name="Hill E.W."/>
            <person name="Jurka J."/>
            <person name="Kiialainen A."/>
            <person name="Lindgren G."/>
            <person name="Liu J."/>
            <person name="Magnani E."/>
            <person name="Mickelson J.R."/>
            <person name="Murray J."/>
            <person name="Nergadze S.G."/>
            <person name="Onofrio R."/>
            <person name="Pedroni S."/>
            <person name="Piras M.F."/>
            <person name="Raudsepp T."/>
            <person name="Rocchi M."/>
            <person name="Roeed K.H."/>
            <person name="Ryder O.A."/>
            <person name="Searle S."/>
            <person name="Skow L."/>
            <person name="Swinburne J.E."/>
            <person name="Syvaenen A.C."/>
            <person name="Tozaki T."/>
            <person name="Valberg S.J."/>
            <person name="Vaudin M."/>
            <person name="White J.R."/>
            <person name="Zody M.C."/>
            <person name="Lander E.S."/>
            <person name="Lindblad-Toh K."/>
        </authorList>
    </citation>
    <scope>NUCLEOTIDE SEQUENCE [LARGE SCALE GENOMIC DNA]</scope>
    <source>
        <strain evidence="17 18">Thoroughbred</strain>
    </source>
</reference>